<dbReference type="Pfam" id="PF24092">
    <property type="entry name" value="DUF7373_C"/>
    <property type="match status" value="1"/>
</dbReference>
<accession>A0A317NRB2</accession>
<dbReference type="AlphaFoldDB" id="A0A317NRB2"/>
<organism evidence="3 4">
    <name type="scientific">Nocardia neocaledoniensis</name>
    <dbReference type="NCBI Taxonomy" id="236511"/>
    <lineage>
        <taxon>Bacteria</taxon>
        <taxon>Bacillati</taxon>
        <taxon>Actinomycetota</taxon>
        <taxon>Actinomycetes</taxon>
        <taxon>Mycobacteriales</taxon>
        <taxon>Nocardiaceae</taxon>
        <taxon>Nocardia</taxon>
    </lineage>
</organism>
<dbReference type="RefSeq" id="WP_110037109.1">
    <property type="nucleotide sequence ID" value="NZ_QGTL01000003.1"/>
</dbReference>
<evidence type="ECO:0000313" key="4">
    <source>
        <dbReference type="Proteomes" id="UP000246410"/>
    </source>
</evidence>
<dbReference type="PROSITE" id="PS51257">
    <property type="entry name" value="PROKAR_LIPOPROTEIN"/>
    <property type="match status" value="1"/>
</dbReference>
<proteinExistence type="predicted"/>
<sequence>MRRRGTALLAASLITVLTGCGSVSGTATPAEVDIRTLDVGPYPTEPYDAHDDPKLPDFYEMYKVAGMRIADYVVNSHDIDPQMIYGKRASTVSAGLLPQALGNDIALEPVAKKHKLLYGFESSGASADATINSPSTWPSKKDTTKFTATTMVLQFPDAAAATAAAREFHDIDLAAQEGRNQPVSLPKHPAALSHWRPDAPFLRTVMPHGPYVIAFLLSVPSPDLPGLTTMAETAYTKQIESLAETTPLTDEEVMSLPWDPDRLVARTLNPEELANPDGSGTLLVTGKHGVLHYSGDALPSDRQYVDQQLTAMKADQVALSWGSIGIRTPDPGTAKRAVADKLFPWRTKAEAAAPPNVPNAVCVENQSLATKTRFSCMVAYNQYVGIVGGHQLLDAHQRAAAQYALFANTR</sequence>
<reference evidence="3 4" key="1">
    <citation type="submission" date="2018-05" db="EMBL/GenBank/DDBJ databases">
        <title>Genomic Encyclopedia of Type Strains, Phase IV (KMG-IV): sequencing the most valuable type-strain genomes for metagenomic binning, comparative biology and taxonomic classification.</title>
        <authorList>
            <person name="Goeker M."/>
        </authorList>
    </citation>
    <scope>NUCLEOTIDE SEQUENCE [LARGE SCALE GENOMIC DNA]</scope>
    <source>
        <strain evidence="3 4">DSM 44717</strain>
    </source>
</reference>
<dbReference type="InterPro" id="IPR056463">
    <property type="entry name" value="DUF7373_C"/>
</dbReference>
<feature type="domain" description="DUF7373" evidence="1">
    <location>
        <begin position="56"/>
        <end position="258"/>
    </location>
</feature>
<protein>
    <submittedName>
        <fullName evidence="3">Uncharacterized protein</fullName>
    </submittedName>
</protein>
<dbReference type="Proteomes" id="UP000246410">
    <property type="component" value="Unassembled WGS sequence"/>
</dbReference>
<dbReference type="Pfam" id="PF24088">
    <property type="entry name" value="DUF7373"/>
    <property type="match status" value="1"/>
</dbReference>
<gene>
    <name evidence="3" type="ORF">DFR69_103244</name>
</gene>
<evidence type="ECO:0000259" key="2">
    <source>
        <dbReference type="Pfam" id="PF24092"/>
    </source>
</evidence>
<evidence type="ECO:0000313" key="3">
    <source>
        <dbReference type="EMBL" id="PWV77645.1"/>
    </source>
</evidence>
<keyword evidence="4" id="KW-1185">Reference proteome</keyword>
<dbReference type="InterPro" id="IPR055797">
    <property type="entry name" value="DUF7373"/>
</dbReference>
<dbReference type="EMBL" id="QGTL01000003">
    <property type="protein sequence ID" value="PWV77645.1"/>
    <property type="molecule type" value="Genomic_DNA"/>
</dbReference>
<comment type="caution">
    <text evidence="3">The sequence shown here is derived from an EMBL/GenBank/DDBJ whole genome shotgun (WGS) entry which is preliminary data.</text>
</comment>
<feature type="domain" description="DUF7373" evidence="2">
    <location>
        <begin position="264"/>
        <end position="408"/>
    </location>
</feature>
<evidence type="ECO:0000259" key="1">
    <source>
        <dbReference type="Pfam" id="PF24088"/>
    </source>
</evidence>
<name>A0A317NRB2_9NOCA</name>